<evidence type="ECO:0000256" key="8">
    <source>
        <dbReference type="ARBA" id="ARBA00023224"/>
    </source>
</evidence>
<feature type="domain" description="GPR158/179 extracellular" evidence="10">
    <location>
        <begin position="67"/>
        <end position="170"/>
    </location>
</feature>
<evidence type="ECO:0000256" key="6">
    <source>
        <dbReference type="ARBA" id="ARBA00023170"/>
    </source>
</evidence>
<reference evidence="11" key="1">
    <citation type="submission" date="2019-08" db="EMBL/GenBank/DDBJ databases">
        <title>The improved chromosome-level genome for the pearl oyster Pinctada fucata martensii using PacBio sequencing and Hi-C.</title>
        <authorList>
            <person name="Zheng Z."/>
        </authorList>
    </citation>
    <scope>NUCLEOTIDE SEQUENCE</scope>
    <source>
        <strain evidence="11">ZZ-2019</strain>
        <tissue evidence="11">Adductor muscle</tissue>
    </source>
</reference>
<evidence type="ECO:0000256" key="7">
    <source>
        <dbReference type="ARBA" id="ARBA00023180"/>
    </source>
</evidence>
<dbReference type="InterPro" id="IPR043458">
    <property type="entry name" value="GPR158/179"/>
</dbReference>
<feature type="compositionally biased region" description="Basic residues" evidence="9">
    <location>
        <begin position="287"/>
        <end position="299"/>
    </location>
</feature>
<proteinExistence type="inferred from homology"/>
<dbReference type="GO" id="GO:0004930">
    <property type="term" value="F:G protein-coupled receptor activity"/>
    <property type="evidence" value="ECO:0007669"/>
    <property type="project" value="UniProtKB-KW"/>
</dbReference>
<evidence type="ECO:0000259" key="10">
    <source>
        <dbReference type="Pfam" id="PF22572"/>
    </source>
</evidence>
<evidence type="ECO:0000313" key="12">
    <source>
        <dbReference type="Proteomes" id="UP001186944"/>
    </source>
</evidence>
<evidence type="ECO:0000256" key="1">
    <source>
        <dbReference type="ARBA" id="ARBA00004651"/>
    </source>
</evidence>
<keyword evidence="3" id="KW-0472">Membrane</keyword>
<evidence type="ECO:0000256" key="2">
    <source>
        <dbReference type="ARBA" id="ARBA00007242"/>
    </source>
</evidence>
<evidence type="ECO:0000256" key="4">
    <source>
        <dbReference type="ARBA" id="ARBA00022729"/>
    </source>
</evidence>
<dbReference type="PANTHER" id="PTHR32546:SF26">
    <property type="entry name" value="SMOG, ISOFORM D"/>
    <property type="match status" value="1"/>
</dbReference>
<evidence type="ECO:0000313" key="11">
    <source>
        <dbReference type="EMBL" id="KAK3086522.1"/>
    </source>
</evidence>
<keyword evidence="12" id="KW-1185">Reference proteome</keyword>
<keyword evidence="5" id="KW-0297">G-protein coupled receptor</keyword>
<feature type="domain" description="GPR158/179 extracellular" evidence="10">
    <location>
        <begin position="507"/>
        <end position="603"/>
    </location>
</feature>
<protein>
    <recommendedName>
        <fullName evidence="10">GPR158/179 extracellular domain-containing protein</fullName>
    </recommendedName>
</protein>
<evidence type="ECO:0000256" key="5">
    <source>
        <dbReference type="ARBA" id="ARBA00023040"/>
    </source>
</evidence>
<feature type="region of interest" description="Disordered" evidence="9">
    <location>
        <begin position="228"/>
        <end position="300"/>
    </location>
</feature>
<name>A0AA88XJN2_PINIB</name>
<dbReference type="EMBL" id="VSWD01000012">
    <property type="protein sequence ID" value="KAK3086522.1"/>
    <property type="molecule type" value="Genomic_DNA"/>
</dbReference>
<keyword evidence="4" id="KW-0732">Signal</keyword>
<keyword evidence="6" id="KW-0675">Receptor</keyword>
<keyword evidence="3" id="KW-1003">Cell membrane</keyword>
<feature type="compositionally biased region" description="Basic and acidic residues" evidence="9">
    <location>
        <begin position="268"/>
        <end position="286"/>
    </location>
</feature>
<comment type="similarity">
    <text evidence="2">Belongs to the G-protein coupled receptor 3 family.</text>
</comment>
<evidence type="ECO:0000256" key="9">
    <source>
        <dbReference type="SAM" id="MobiDB-lite"/>
    </source>
</evidence>
<dbReference type="InterPro" id="IPR054714">
    <property type="entry name" value="GPR158_179_extracellular"/>
</dbReference>
<dbReference type="GO" id="GO:0005886">
    <property type="term" value="C:plasma membrane"/>
    <property type="evidence" value="ECO:0007669"/>
    <property type="project" value="UniProtKB-SubCell"/>
</dbReference>
<feature type="compositionally biased region" description="Polar residues" evidence="9">
    <location>
        <begin position="228"/>
        <end position="242"/>
    </location>
</feature>
<keyword evidence="7" id="KW-0325">Glycoprotein</keyword>
<organism evidence="11 12">
    <name type="scientific">Pinctada imbricata</name>
    <name type="common">Atlantic pearl-oyster</name>
    <name type="synonym">Pinctada martensii</name>
    <dbReference type="NCBI Taxonomy" id="66713"/>
    <lineage>
        <taxon>Eukaryota</taxon>
        <taxon>Metazoa</taxon>
        <taxon>Spiralia</taxon>
        <taxon>Lophotrochozoa</taxon>
        <taxon>Mollusca</taxon>
        <taxon>Bivalvia</taxon>
        <taxon>Autobranchia</taxon>
        <taxon>Pteriomorphia</taxon>
        <taxon>Pterioida</taxon>
        <taxon>Pterioidea</taxon>
        <taxon>Pteriidae</taxon>
        <taxon>Pinctada</taxon>
    </lineage>
</organism>
<keyword evidence="8" id="KW-0807">Transducer</keyword>
<comment type="caution">
    <text evidence="11">The sequence shown here is derived from an EMBL/GenBank/DDBJ whole genome shotgun (WGS) entry which is preliminary data.</text>
</comment>
<dbReference type="Gene3D" id="3.30.450.20">
    <property type="entry name" value="PAS domain"/>
    <property type="match status" value="1"/>
</dbReference>
<feature type="compositionally biased region" description="Basic and acidic residues" evidence="9">
    <location>
        <begin position="246"/>
        <end position="259"/>
    </location>
</feature>
<dbReference type="PANTHER" id="PTHR32546">
    <property type="entry name" value="G-PROTEIN COUPLED RECEPTOR 158-RELATED"/>
    <property type="match status" value="1"/>
</dbReference>
<dbReference type="AlphaFoldDB" id="A0AA88XJN2"/>
<sequence>MNPWYNFWLPDNSDEEDSVMKFTYSVGIKYSNETGKFTQDEFESTNFFGPNSPGQNENDERFLPVRFTPAYYDCKFANKWVVSAVSPIVDFMVRYSNFTHLRRPKFVGAVVMDIDFLEIDFNACPVSIGNPGPSYLSGVSKCKTATTQCKHKMGYGFSRGGYVCICNSGFSYPTFTSPPFQGGDLEKATEREFDDGFQCSRTDFLRVLPIVEQTAGVQIVGDINSNTQRFETGSYSGRQLKSLNKVKRETSKNENEATKERKKRRNTVKRDFIEQDYSMRQKEQMRKPSKKQRTRKRRHAEFSQISVDRMHKIMDNIGRVTKDNCHNLSPTSHILPGEVAYGVETQFDTQARFALRLSHILSNWLQNVQPRENFGSIKGGGRIHYDVLFAEVLSNVMSDHKVISSGIFFEPHVFENWDGTAREYFGPFAYKDNAENMLAIDMAGLQTRYTDLDWYVRLRERWQTNTAGLQKYRMKALIRSDINGTSSVKFEYYPMGYRAPHVGQGIWTRPYFRCDGRVNRWVITYAVPFIGLDVLRTSLKFKGVATIDIPLQELDINQCAQPFSVQNAFKNTARCDYKTQQCAPIPGYNLDIGSYRCNCRQGYEYPFKDGRNFFHGSLIELEYQKKMQGKFSFVEQLKSFPVALDVSKCINYFFPALSPD</sequence>
<evidence type="ECO:0000256" key="3">
    <source>
        <dbReference type="ARBA" id="ARBA00022475"/>
    </source>
</evidence>
<dbReference type="Pfam" id="PF22572">
    <property type="entry name" value="GPR158_179_EC"/>
    <property type="match status" value="2"/>
</dbReference>
<dbReference type="Proteomes" id="UP001186944">
    <property type="component" value="Unassembled WGS sequence"/>
</dbReference>
<gene>
    <name evidence="11" type="ORF">FSP39_019568</name>
</gene>
<accession>A0AA88XJN2</accession>
<comment type="subcellular location">
    <subcellularLocation>
        <location evidence="1">Cell membrane</location>
        <topology evidence="1">Multi-pass membrane protein</topology>
    </subcellularLocation>
</comment>